<dbReference type="SUPFAM" id="SSF55120">
    <property type="entry name" value="Pseudouridine synthase"/>
    <property type="match status" value="1"/>
</dbReference>
<evidence type="ECO:0000259" key="6">
    <source>
        <dbReference type="Pfam" id="PF01416"/>
    </source>
</evidence>
<keyword evidence="3 4" id="KW-0413">Isomerase</keyword>
<dbReference type="Pfam" id="PF01416">
    <property type="entry name" value="PseudoU_synth_1"/>
    <property type="match status" value="1"/>
</dbReference>
<comment type="similarity">
    <text evidence="1 4">Belongs to the tRNA pseudouridine synthase TruA family.</text>
</comment>
<dbReference type="InterPro" id="IPR020103">
    <property type="entry name" value="PsdUridine_synth_cat_dom_sf"/>
</dbReference>
<dbReference type="Proteomes" id="UP001217918">
    <property type="component" value="Unassembled WGS sequence"/>
</dbReference>
<dbReference type="GO" id="GO:0005634">
    <property type="term" value="C:nucleus"/>
    <property type="evidence" value="ECO:0007669"/>
    <property type="project" value="TreeGrafter"/>
</dbReference>
<comment type="caution">
    <text evidence="7">The sequence shown here is derived from an EMBL/GenBank/DDBJ whole genome shotgun (WGS) entry which is preliminary data.</text>
</comment>
<dbReference type="InterPro" id="IPR020097">
    <property type="entry name" value="PsdUridine_synth_TruA_a/b_dom"/>
</dbReference>
<dbReference type="InterPro" id="IPR020095">
    <property type="entry name" value="PsdUridine_synth_TruA_C"/>
</dbReference>
<dbReference type="GO" id="GO:1990481">
    <property type="term" value="P:mRNA pseudouridine synthesis"/>
    <property type="evidence" value="ECO:0007669"/>
    <property type="project" value="TreeGrafter"/>
</dbReference>
<protein>
    <recommendedName>
        <fullName evidence="4">tRNA pseudouridine synthase</fullName>
        <ecNumber evidence="4">5.4.99.12</ecNumber>
    </recommendedName>
</protein>
<evidence type="ECO:0000256" key="2">
    <source>
        <dbReference type="ARBA" id="ARBA00022694"/>
    </source>
</evidence>
<dbReference type="InterPro" id="IPR001406">
    <property type="entry name" value="PsdUridine_synth_TruA"/>
</dbReference>
<dbReference type="Gene3D" id="3.30.70.660">
    <property type="entry name" value="Pseudouridine synthase I, catalytic domain, C-terminal subdomain"/>
    <property type="match status" value="1"/>
</dbReference>
<keyword evidence="2 4" id="KW-0819">tRNA processing</keyword>
<keyword evidence="8" id="KW-1185">Reference proteome</keyword>
<dbReference type="GO" id="GO:0003723">
    <property type="term" value="F:RNA binding"/>
    <property type="evidence" value="ECO:0007669"/>
    <property type="project" value="InterPro"/>
</dbReference>
<dbReference type="Gene3D" id="3.30.70.580">
    <property type="entry name" value="Pseudouridine synthase I, catalytic domain, N-terminal subdomain"/>
    <property type="match status" value="1"/>
</dbReference>
<feature type="domain" description="Pseudouridine synthase I TruA alpha/beta" evidence="6">
    <location>
        <begin position="302"/>
        <end position="343"/>
    </location>
</feature>
<feature type="region of interest" description="Disordered" evidence="5">
    <location>
        <begin position="67"/>
        <end position="105"/>
    </location>
</feature>
<proteinExistence type="inferred from homology"/>
<dbReference type="PANTHER" id="PTHR11142">
    <property type="entry name" value="PSEUDOURIDYLATE SYNTHASE"/>
    <property type="match status" value="1"/>
</dbReference>
<evidence type="ECO:0000256" key="1">
    <source>
        <dbReference type="ARBA" id="ARBA00009375"/>
    </source>
</evidence>
<dbReference type="EC" id="5.4.99.12" evidence="4"/>
<dbReference type="GO" id="GO:0005737">
    <property type="term" value="C:cytoplasm"/>
    <property type="evidence" value="ECO:0007669"/>
    <property type="project" value="TreeGrafter"/>
</dbReference>
<dbReference type="GO" id="GO:0031119">
    <property type="term" value="P:tRNA pseudouridine synthesis"/>
    <property type="evidence" value="ECO:0007669"/>
    <property type="project" value="TreeGrafter"/>
</dbReference>
<feature type="region of interest" description="Disordered" evidence="5">
    <location>
        <begin position="196"/>
        <end position="219"/>
    </location>
</feature>
<evidence type="ECO:0000313" key="8">
    <source>
        <dbReference type="Proteomes" id="UP001217918"/>
    </source>
</evidence>
<name>A0AAD9I604_9PEZI</name>
<feature type="compositionally biased region" description="Basic residues" evidence="5">
    <location>
        <begin position="87"/>
        <end position="98"/>
    </location>
</feature>
<evidence type="ECO:0000313" key="7">
    <source>
        <dbReference type="EMBL" id="KAK2071783.1"/>
    </source>
</evidence>
<sequence length="491" mass="55175">MCVRDMGQVASTDERNVVLPQCWLPSKRTGMGRAAMAVLSYDRWTKDSLVERVRYLEDQLKRSVAPSSGEYDSRAKAAGGTEASARGHLKRTSRRDKRDKKDKAVDPTKYSTRFIALKLAYLGKNYNGYEYQNSAALTTIEEELWKALVKSCLIFPDRPDEVNFGPWDYSKCGRTDRGVSAFGQVIGIRVRSNRPVPKPAADVEETVEETTVDTDTPAWDPIADEIPYPRVLNRILPPDIRVLAWCPDPPADFSARYSCRERQYRYYFTQPAFAPVPSSLEGPRDAKVTKPGWLDIGAMRQAAKLFEGLHDFRNVCKIDPGKQITNFVRRVFESDIVAVDDAASALPDKRLEDAINWLWMGEDNALHLHGSIGLVNQIWENWRGKKMDEILANQLLDCVASKPDLRLGLERARASKQTTSQRVFEGGNNARFAGTYVPIMKKPLSMTPAEANDKWAQSKGFSSAEDLARHGNNWRTAIKTAKVGQPAQGTR</sequence>
<evidence type="ECO:0000256" key="5">
    <source>
        <dbReference type="SAM" id="MobiDB-lite"/>
    </source>
</evidence>
<evidence type="ECO:0000256" key="4">
    <source>
        <dbReference type="RuleBase" id="RU003792"/>
    </source>
</evidence>
<dbReference type="GO" id="GO:0160147">
    <property type="term" value="F:tRNA pseudouridine(38-40) synthase activity"/>
    <property type="evidence" value="ECO:0007669"/>
    <property type="project" value="UniProtKB-EC"/>
</dbReference>
<reference evidence="7" key="1">
    <citation type="journal article" date="2023" name="Mol. Plant Microbe Interact.">
        <title>Elucidating the Obligate Nature and Biological Capacity of an Invasive Fungal Corn Pathogen.</title>
        <authorList>
            <person name="MacCready J.S."/>
            <person name="Roggenkamp E.M."/>
            <person name="Gdanetz K."/>
            <person name="Chilvers M.I."/>
        </authorList>
    </citation>
    <scope>NUCLEOTIDE SEQUENCE</scope>
    <source>
        <strain evidence="7">PM02</strain>
    </source>
</reference>
<dbReference type="PANTHER" id="PTHR11142:SF5">
    <property type="entry name" value="TRNA PSEUDOURIDINE(38_39) SYNTHASE"/>
    <property type="match status" value="1"/>
</dbReference>
<gene>
    <name evidence="7" type="ORF">P8C59_006179</name>
</gene>
<accession>A0AAD9I604</accession>
<organism evidence="7 8">
    <name type="scientific">Phyllachora maydis</name>
    <dbReference type="NCBI Taxonomy" id="1825666"/>
    <lineage>
        <taxon>Eukaryota</taxon>
        <taxon>Fungi</taxon>
        <taxon>Dikarya</taxon>
        <taxon>Ascomycota</taxon>
        <taxon>Pezizomycotina</taxon>
        <taxon>Sordariomycetes</taxon>
        <taxon>Sordariomycetidae</taxon>
        <taxon>Phyllachorales</taxon>
        <taxon>Phyllachoraceae</taxon>
        <taxon>Phyllachora</taxon>
    </lineage>
</organism>
<comment type="catalytic activity">
    <reaction evidence="4">
        <text>uridine(38/39/40) in tRNA = pseudouridine(38/39/40) in tRNA</text>
        <dbReference type="Rhea" id="RHEA:22376"/>
        <dbReference type="Rhea" id="RHEA-COMP:10085"/>
        <dbReference type="Rhea" id="RHEA-COMP:10087"/>
        <dbReference type="ChEBI" id="CHEBI:65314"/>
        <dbReference type="ChEBI" id="CHEBI:65315"/>
        <dbReference type="EC" id="5.4.99.12"/>
    </reaction>
</comment>
<dbReference type="InterPro" id="IPR020094">
    <property type="entry name" value="TruA/RsuA/RluB/E/F_N"/>
</dbReference>
<dbReference type="AlphaFoldDB" id="A0AAD9I604"/>
<evidence type="ECO:0000256" key="3">
    <source>
        <dbReference type="ARBA" id="ARBA00023235"/>
    </source>
</evidence>
<dbReference type="PROSITE" id="PS50096">
    <property type="entry name" value="IQ"/>
    <property type="match status" value="1"/>
</dbReference>
<dbReference type="EMBL" id="JAQQPM010000005">
    <property type="protein sequence ID" value="KAK2071783.1"/>
    <property type="molecule type" value="Genomic_DNA"/>
</dbReference>
<feature type="compositionally biased region" description="Acidic residues" evidence="5">
    <location>
        <begin position="202"/>
        <end position="212"/>
    </location>
</feature>